<evidence type="ECO:0000313" key="1">
    <source>
        <dbReference type="EMBL" id="JAH11931.1"/>
    </source>
</evidence>
<accession>A0A0E9Q4W7</accession>
<sequence>MQPHSPQAEGDKLFHCTSESTRKRDTAIQVCIEILRIAEF</sequence>
<reference evidence="1" key="1">
    <citation type="submission" date="2014-11" db="EMBL/GenBank/DDBJ databases">
        <authorList>
            <person name="Amaro Gonzalez C."/>
        </authorList>
    </citation>
    <scope>NUCLEOTIDE SEQUENCE</scope>
</reference>
<proteinExistence type="predicted"/>
<dbReference type="AlphaFoldDB" id="A0A0E9Q4W7"/>
<organism evidence="1">
    <name type="scientific">Anguilla anguilla</name>
    <name type="common">European freshwater eel</name>
    <name type="synonym">Muraena anguilla</name>
    <dbReference type="NCBI Taxonomy" id="7936"/>
    <lineage>
        <taxon>Eukaryota</taxon>
        <taxon>Metazoa</taxon>
        <taxon>Chordata</taxon>
        <taxon>Craniata</taxon>
        <taxon>Vertebrata</taxon>
        <taxon>Euteleostomi</taxon>
        <taxon>Actinopterygii</taxon>
        <taxon>Neopterygii</taxon>
        <taxon>Teleostei</taxon>
        <taxon>Anguilliformes</taxon>
        <taxon>Anguillidae</taxon>
        <taxon>Anguilla</taxon>
    </lineage>
</organism>
<protein>
    <submittedName>
        <fullName evidence="1">Uncharacterized protein</fullName>
    </submittedName>
</protein>
<reference evidence="1" key="2">
    <citation type="journal article" date="2015" name="Fish Shellfish Immunol.">
        <title>Early steps in the European eel (Anguilla anguilla)-Vibrio vulnificus interaction in the gills: Role of the RtxA13 toxin.</title>
        <authorList>
            <person name="Callol A."/>
            <person name="Pajuelo D."/>
            <person name="Ebbesson L."/>
            <person name="Teles M."/>
            <person name="MacKenzie S."/>
            <person name="Amaro C."/>
        </authorList>
    </citation>
    <scope>NUCLEOTIDE SEQUENCE</scope>
</reference>
<name>A0A0E9Q4W7_ANGAN</name>
<dbReference type="EMBL" id="GBXM01096646">
    <property type="protein sequence ID" value="JAH11931.1"/>
    <property type="molecule type" value="Transcribed_RNA"/>
</dbReference>